<evidence type="ECO:0000313" key="1">
    <source>
        <dbReference type="EMBL" id="GAA5227785.1"/>
    </source>
</evidence>
<evidence type="ECO:0000313" key="2">
    <source>
        <dbReference type="Proteomes" id="UP001501257"/>
    </source>
</evidence>
<gene>
    <name evidence="1" type="ORF">GCM10025778_23180</name>
</gene>
<dbReference type="Proteomes" id="UP001501257">
    <property type="component" value="Unassembled WGS sequence"/>
</dbReference>
<reference evidence="2" key="1">
    <citation type="journal article" date="2019" name="Int. J. Syst. Evol. Microbiol.">
        <title>The Global Catalogue of Microorganisms (GCM) 10K type strain sequencing project: providing services to taxonomists for standard genome sequencing and annotation.</title>
        <authorList>
            <consortium name="The Broad Institute Genomics Platform"/>
            <consortium name="The Broad Institute Genome Sequencing Center for Infectious Disease"/>
            <person name="Wu L."/>
            <person name="Ma J."/>
        </authorList>
    </citation>
    <scope>NUCLEOTIDE SEQUENCE [LARGE SCALE GENOMIC DNA]</scope>
    <source>
        <strain evidence="2">JCM 18952</strain>
    </source>
</reference>
<protein>
    <submittedName>
        <fullName evidence="1">Uncharacterized protein</fullName>
    </submittedName>
</protein>
<comment type="caution">
    <text evidence="1">The sequence shown here is derived from an EMBL/GenBank/DDBJ whole genome shotgun (WGS) entry which is preliminary data.</text>
</comment>
<dbReference type="EMBL" id="BAABLK010000034">
    <property type="protein sequence ID" value="GAA5227785.1"/>
    <property type="molecule type" value="Genomic_DNA"/>
</dbReference>
<organism evidence="1 2">
    <name type="scientific">Paeniglutamicibacter antarcticus</name>
    <dbReference type="NCBI Taxonomy" id="494023"/>
    <lineage>
        <taxon>Bacteria</taxon>
        <taxon>Bacillati</taxon>
        <taxon>Actinomycetota</taxon>
        <taxon>Actinomycetes</taxon>
        <taxon>Micrococcales</taxon>
        <taxon>Micrococcaceae</taxon>
        <taxon>Paeniglutamicibacter</taxon>
    </lineage>
</organism>
<sequence>MRLGGRMGTHRKLHGQPKDLFSRIDEVEFFPAADYEAKYFGLRVISSDESVTKRIIEDRLSALVSKNNVGCAVAKSTHCQPRPANYQRANNDVAGRRFEQCLALPCSSSLEN</sequence>
<proteinExistence type="predicted"/>
<keyword evidence="2" id="KW-1185">Reference proteome</keyword>
<accession>A0ABP9TS27</accession>
<name>A0ABP9TS27_9MICC</name>